<accession>A0A510E2I2</accession>
<sequence length="90" mass="10802">MVYRWLILYSTPERELVIEMESFKVKLSSGREVEINEEAVTVLNEYVRTQITLEEMTRRLGLTSWEEAYELIKQVPAWVMWTPISIYKRT</sequence>
<reference evidence="2 3" key="2">
    <citation type="journal article" date="2020" name="Int. J. Syst. Evol. Microbiol.">
        <title>Sulfuracidifex tepidarius gen. nov., sp. nov. and transfer of Sulfolobus metallicus Huber and Stetter 1992 to the genus Sulfuracidifex as Sulfuracidifex metallicus comb. nov.</title>
        <authorList>
            <person name="Itoh T."/>
            <person name="Miura T."/>
            <person name="Sakai H.D."/>
            <person name="Kato S."/>
            <person name="Ohkuma M."/>
            <person name="Takashina T."/>
        </authorList>
    </citation>
    <scope>NUCLEOTIDE SEQUENCE</scope>
    <source>
        <strain evidence="1 3">IC-006</strain>
        <strain evidence="2">IC-007</strain>
    </source>
</reference>
<dbReference type="Proteomes" id="UP000325030">
    <property type="component" value="Chromosome"/>
</dbReference>
<dbReference type="EMBL" id="AP018930">
    <property type="protein sequence ID" value="BBG26715.1"/>
    <property type="molecule type" value="Genomic_DNA"/>
</dbReference>
<evidence type="ECO:0000313" key="2">
    <source>
        <dbReference type="EMBL" id="BBG26715.1"/>
    </source>
</evidence>
<evidence type="ECO:0000313" key="4">
    <source>
        <dbReference type="Proteomes" id="UP000325030"/>
    </source>
</evidence>
<dbReference type="Proteomes" id="UP000322983">
    <property type="component" value="Chromosome"/>
</dbReference>
<reference evidence="4" key="1">
    <citation type="submission" date="2018-09" db="EMBL/GenBank/DDBJ databases">
        <title>Complete Genome Sequencing of Sulfolobus sp. JCM 16834.</title>
        <authorList>
            <person name="Kato S."/>
            <person name="Itoh T."/>
            <person name="Ohkuma M."/>
        </authorList>
    </citation>
    <scope>NUCLEOTIDE SEQUENCE [LARGE SCALE GENOMIC DNA]</scope>
    <source>
        <strain evidence="4">IC-007</strain>
    </source>
</reference>
<dbReference type="EMBL" id="AP018929">
    <property type="protein sequence ID" value="BBG23960.1"/>
    <property type="molecule type" value="Genomic_DNA"/>
</dbReference>
<name>A0A510E2I2_9CREN</name>
<keyword evidence="3" id="KW-1185">Reference proteome</keyword>
<proteinExistence type="predicted"/>
<accession>A0A510DV91</accession>
<dbReference type="AlphaFoldDB" id="A0A510E2I2"/>
<gene>
    <name evidence="1" type="ORF">IC006_1258</name>
    <name evidence="2" type="ORF">IC007_1233</name>
</gene>
<dbReference type="KEGG" id="step:IC006_1258"/>
<protein>
    <submittedName>
        <fullName evidence="2">Uncharacterized protein</fullName>
    </submittedName>
</protein>
<evidence type="ECO:0000313" key="3">
    <source>
        <dbReference type="Proteomes" id="UP000322983"/>
    </source>
</evidence>
<organism evidence="2 4">
    <name type="scientific">Sulfuracidifex tepidarius</name>
    <dbReference type="NCBI Taxonomy" id="1294262"/>
    <lineage>
        <taxon>Archaea</taxon>
        <taxon>Thermoproteota</taxon>
        <taxon>Thermoprotei</taxon>
        <taxon>Sulfolobales</taxon>
        <taxon>Sulfolobaceae</taxon>
        <taxon>Sulfuracidifex</taxon>
    </lineage>
</organism>
<evidence type="ECO:0000313" key="1">
    <source>
        <dbReference type="EMBL" id="BBG23960.1"/>
    </source>
</evidence>
<dbReference type="STRING" id="1294262.GCA_001316085_01222"/>